<dbReference type="AlphaFoldDB" id="A0A6L2PHM9"/>
<dbReference type="InterPro" id="IPR036612">
    <property type="entry name" value="KH_dom_type_1_sf"/>
</dbReference>
<evidence type="ECO:0000256" key="1">
    <source>
        <dbReference type="PROSITE-ProRule" id="PRU00117"/>
    </source>
</evidence>
<evidence type="ECO:0000259" key="2">
    <source>
        <dbReference type="Pfam" id="PF00013"/>
    </source>
</evidence>
<reference evidence="4" key="1">
    <citation type="submission" date="2020-01" db="EMBL/GenBank/DDBJ databases">
        <title>Draft genome sequence of the Termite Coptotermes fromosanus.</title>
        <authorList>
            <person name="Itakura S."/>
            <person name="Yosikawa Y."/>
            <person name="Umezawa K."/>
        </authorList>
    </citation>
    <scope>NUCLEOTIDE SEQUENCE [LARGE SCALE GENOMIC DNA]</scope>
</reference>
<feature type="domain" description="K Homology" evidence="2">
    <location>
        <begin position="18"/>
        <end position="50"/>
    </location>
</feature>
<dbReference type="PROSITE" id="PS50084">
    <property type="entry name" value="KH_TYPE_1"/>
    <property type="match status" value="1"/>
</dbReference>
<dbReference type="InParanoid" id="A0A6L2PHM9"/>
<evidence type="ECO:0000313" key="3">
    <source>
        <dbReference type="EMBL" id="GFG29567.1"/>
    </source>
</evidence>
<dbReference type="EMBL" id="BLKM01000154">
    <property type="protein sequence ID" value="GFG29567.1"/>
    <property type="molecule type" value="Genomic_DNA"/>
</dbReference>
<keyword evidence="1" id="KW-0694">RNA-binding</keyword>
<dbReference type="SUPFAM" id="SSF54791">
    <property type="entry name" value="Eukaryotic type KH-domain (KH-domain type I)"/>
    <property type="match status" value="1"/>
</dbReference>
<keyword evidence="4" id="KW-1185">Reference proteome</keyword>
<gene>
    <name evidence="3" type="ORF">Cfor_05298</name>
</gene>
<dbReference type="GO" id="GO:0010468">
    <property type="term" value="P:regulation of gene expression"/>
    <property type="evidence" value="ECO:0007669"/>
    <property type="project" value="UniProtKB-ARBA"/>
</dbReference>
<organism evidence="3 4">
    <name type="scientific">Coptotermes formosanus</name>
    <name type="common">Formosan subterranean termite</name>
    <dbReference type="NCBI Taxonomy" id="36987"/>
    <lineage>
        <taxon>Eukaryota</taxon>
        <taxon>Metazoa</taxon>
        <taxon>Ecdysozoa</taxon>
        <taxon>Arthropoda</taxon>
        <taxon>Hexapoda</taxon>
        <taxon>Insecta</taxon>
        <taxon>Pterygota</taxon>
        <taxon>Neoptera</taxon>
        <taxon>Polyneoptera</taxon>
        <taxon>Dictyoptera</taxon>
        <taxon>Blattodea</taxon>
        <taxon>Blattoidea</taxon>
        <taxon>Termitoidae</taxon>
        <taxon>Rhinotermitidae</taxon>
        <taxon>Coptotermes</taxon>
    </lineage>
</organism>
<accession>A0A6L2PHM9</accession>
<evidence type="ECO:0000313" key="4">
    <source>
        <dbReference type="Proteomes" id="UP000502823"/>
    </source>
</evidence>
<dbReference type="Gene3D" id="3.30.1370.10">
    <property type="entry name" value="K Homology domain, type 1"/>
    <property type="match status" value="1"/>
</dbReference>
<name>A0A6L2PHM9_COPFO</name>
<protein>
    <recommendedName>
        <fullName evidence="2">K Homology domain-containing protein</fullName>
    </recommendedName>
</protein>
<comment type="caution">
    <text evidence="3">The sequence shown here is derived from an EMBL/GenBank/DDBJ whole genome shotgun (WGS) entry which is preliminary data.</text>
</comment>
<sequence length="138" mass="15600">MDTMDKPLPNDDPTVTLTIRLIMQGKEVGSIIGKKGEIVKRFREEVRCKVLSCISFKLLLCKMTRLLPRSLLQHTLSVNRTVTVTEEEAHLLKPFDVVVVLWLAVGPPLMSLPEYSMFTLHSLFAILCHTSTSLPFSF</sequence>
<dbReference type="OrthoDB" id="442947at2759"/>
<proteinExistence type="predicted"/>
<dbReference type="Pfam" id="PF00013">
    <property type="entry name" value="KH_1"/>
    <property type="match status" value="1"/>
</dbReference>
<dbReference type="InterPro" id="IPR004088">
    <property type="entry name" value="KH_dom_type_1"/>
</dbReference>
<dbReference type="Proteomes" id="UP000502823">
    <property type="component" value="Unassembled WGS sequence"/>
</dbReference>
<dbReference type="GO" id="GO:0003723">
    <property type="term" value="F:RNA binding"/>
    <property type="evidence" value="ECO:0007669"/>
    <property type="project" value="UniProtKB-UniRule"/>
</dbReference>